<evidence type="ECO:0008006" key="3">
    <source>
        <dbReference type="Google" id="ProtNLM"/>
    </source>
</evidence>
<dbReference type="AlphaFoldDB" id="A0A428S3B7"/>
<accession>A0A428S3B7</accession>
<name>A0A428S3B7_9HYPO</name>
<dbReference type="EMBL" id="NKCK01000351">
    <property type="protein sequence ID" value="RSL84319.1"/>
    <property type="molecule type" value="Genomic_DNA"/>
</dbReference>
<sequence>MATAWMYDSRKEDEAAYLFWVNSNGDTMGTCSYTPARESDPRVSKTAVAYRNAGAAPSTSLTAFIGSGTGPMDAMPYLLWVSTDVSLCLGSARDVNWIFYGSSWEPIIKISEPGCANPLSDLCLLGHSSSTAAAVVWVKNYRKLQLAWTKSIAGPWGRNEWSPWGWKELEMWTPRGQALIIARAEASDAIGRHVVCFPAEGGGWNTCTVDLSSIKP</sequence>
<keyword evidence="2" id="KW-1185">Reference proteome</keyword>
<comment type="caution">
    <text evidence="1">The sequence shown here is derived from an EMBL/GenBank/DDBJ whole genome shotgun (WGS) entry which is preliminary data.</text>
</comment>
<proteinExistence type="predicted"/>
<gene>
    <name evidence="1" type="ORF">CEP52_016466</name>
</gene>
<dbReference type="Proteomes" id="UP000287144">
    <property type="component" value="Unassembled WGS sequence"/>
</dbReference>
<evidence type="ECO:0000313" key="1">
    <source>
        <dbReference type="EMBL" id="RSL84319.1"/>
    </source>
</evidence>
<organism evidence="1 2">
    <name type="scientific">Fusarium oligoseptatum</name>
    <dbReference type="NCBI Taxonomy" id="2604345"/>
    <lineage>
        <taxon>Eukaryota</taxon>
        <taxon>Fungi</taxon>
        <taxon>Dikarya</taxon>
        <taxon>Ascomycota</taxon>
        <taxon>Pezizomycotina</taxon>
        <taxon>Sordariomycetes</taxon>
        <taxon>Hypocreomycetidae</taxon>
        <taxon>Hypocreales</taxon>
        <taxon>Nectriaceae</taxon>
        <taxon>Fusarium</taxon>
        <taxon>Fusarium solani species complex</taxon>
    </lineage>
</organism>
<protein>
    <recommendedName>
        <fullName evidence="3">Fucose-specific lectin</fullName>
    </recommendedName>
</protein>
<evidence type="ECO:0000313" key="2">
    <source>
        <dbReference type="Proteomes" id="UP000287144"/>
    </source>
</evidence>
<reference evidence="1 2" key="1">
    <citation type="submission" date="2017-06" db="EMBL/GenBank/DDBJ databases">
        <title>Comparative genomic analysis of Ambrosia Fusariam Clade fungi.</title>
        <authorList>
            <person name="Stajich J.E."/>
            <person name="Carrillo J."/>
            <person name="Kijimoto T."/>
            <person name="Eskalen A."/>
            <person name="O'Donnell K."/>
            <person name="Kasson M."/>
        </authorList>
    </citation>
    <scope>NUCLEOTIDE SEQUENCE [LARGE SCALE GENOMIC DNA]</scope>
    <source>
        <strain evidence="1 2">NRRL62579</strain>
    </source>
</reference>